<keyword evidence="3" id="KW-1185">Reference proteome</keyword>
<keyword evidence="1" id="KW-1133">Transmembrane helix</keyword>
<dbReference type="EMBL" id="BSXT01001789">
    <property type="protein sequence ID" value="GMF45135.1"/>
    <property type="molecule type" value="Genomic_DNA"/>
</dbReference>
<keyword evidence="1" id="KW-0812">Transmembrane</keyword>
<keyword evidence="1" id="KW-0472">Membrane</keyword>
<reference evidence="2" key="1">
    <citation type="submission" date="2023-04" db="EMBL/GenBank/DDBJ databases">
        <title>Phytophthora fragariaefolia NBRC 109709.</title>
        <authorList>
            <person name="Ichikawa N."/>
            <person name="Sato H."/>
            <person name="Tonouchi N."/>
        </authorList>
    </citation>
    <scope>NUCLEOTIDE SEQUENCE</scope>
    <source>
        <strain evidence="2">NBRC 109709</strain>
    </source>
</reference>
<accession>A0A9W6XTT0</accession>
<proteinExistence type="predicted"/>
<evidence type="ECO:0000313" key="3">
    <source>
        <dbReference type="Proteomes" id="UP001165121"/>
    </source>
</evidence>
<dbReference type="Proteomes" id="UP001165121">
    <property type="component" value="Unassembled WGS sequence"/>
</dbReference>
<dbReference type="OrthoDB" id="10538080at2759"/>
<comment type="caution">
    <text evidence="2">The sequence shown here is derived from an EMBL/GenBank/DDBJ whole genome shotgun (WGS) entry which is preliminary data.</text>
</comment>
<evidence type="ECO:0000313" key="2">
    <source>
        <dbReference type="EMBL" id="GMF45135.1"/>
    </source>
</evidence>
<organism evidence="2 3">
    <name type="scientific">Phytophthora fragariaefolia</name>
    <dbReference type="NCBI Taxonomy" id="1490495"/>
    <lineage>
        <taxon>Eukaryota</taxon>
        <taxon>Sar</taxon>
        <taxon>Stramenopiles</taxon>
        <taxon>Oomycota</taxon>
        <taxon>Peronosporomycetes</taxon>
        <taxon>Peronosporales</taxon>
        <taxon>Peronosporaceae</taxon>
        <taxon>Phytophthora</taxon>
    </lineage>
</organism>
<evidence type="ECO:0000256" key="1">
    <source>
        <dbReference type="SAM" id="Phobius"/>
    </source>
</evidence>
<dbReference type="AlphaFoldDB" id="A0A9W6XTT0"/>
<name>A0A9W6XTT0_9STRA</name>
<gene>
    <name evidence="2" type="ORF">Pfra01_001602000</name>
</gene>
<feature type="transmembrane region" description="Helical" evidence="1">
    <location>
        <begin position="92"/>
        <end position="112"/>
    </location>
</feature>
<protein>
    <submittedName>
        <fullName evidence="2">Unnamed protein product</fullName>
    </submittedName>
</protein>
<sequence>MKTQPTEFIQRGPVIDQNRQNAWRSLTKSWQKFATSEVAPLTAQAPVNRTTTRKLTRDLSSNLKALPRRSIVAIKLTYVSFREAFGILGPPMIVVVVVCICWTLWLIILTIAPNRTANYLMDTGNYDDGQFWLIPEEFTALELTVVAPCMRMFCSRCWSGANITTSRVHLLIGS</sequence>